<dbReference type="Gene3D" id="2.60.40.3330">
    <property type="match status" value="1"/>
</dbReference>
<dbReference type="InterPro" id="IPR001534">
    <property type="entry name" value="Transthyretin-like"/>
</dbReference>
<evidence type="ECO:0000256" key="4">
    <source>
        <dbReference type="ARBA" id="ARBA00022729"/>
    </source>
</evidence>
<comment type="subcellular location">
    <subcellularLocation>
        <location evidence="1">Secreted</location>
    </subcellularLocation>
</comment>
<accession>A0A0N4ZM17</accession>
<sequence length="157" mass="18520">MISKNILLFLFLIIFLIEESNSWPKLRRHRKIDIPYEVTGRVTCKGRGVSNVKIELVDVSGWLRPKVLSKTKSIKHGKYILKAEVPYQNQKKLKLNFWHHCGEKFPSLKLHSRNLTKICTFTMRKEMMCSAKTIELYRECDENNFNNIFELNDCLNS</sequence>
<dbReference type="InterPro" id="IPR038479">
    <property type="entry name" value="Transthyretin-like_sf"/>
</dbReference>
<feature type="signal peptide" evidence="5">
    <location>
        <begin position="1"/>
        <end position="22"/>
    </location>
</feature>
<reference evidence="7" key="1">
    <citation type="submission" date="2017-02" db="UniProtKB">
        <authorList>
            <consortium name="WormBaseParasite"/>
        </authorList>
    </citation>
    <scope>IDENTIFICATION</scope>
</reference>
<dbReference type="Proteomes" id="UP000038045">
    <property type="component" value="Unplaced"/>
</dbReference>
<keyword evidence="3" id="KW-0964">Secreted</keyword>
<evidence type="ECO:0000313" key="6">
    <source>
        <dbReference type="Proteomes" id="UP000038045"/>
    </source>
</evidence>
<organism evidence="6 7">
    <name type="scientific">Parastrongyloides trichosuri</name>
    <name type="common">Possum-specific nematode worm</name>
    <dbReference type="NCBI Taxonomy" id="131310"/>
    <lineage>
        <taxon>Eukaryota</taxon>
        <taxon>Metazoa</taxon>
        <taxon>Ecdysozoa</taxon>
        <taxon>Nematoda</taxon>
        <taxon>Chromadorea</taxon>
        <taxon>Rhabditida</taxon>
        <taxon>Tylenchina</taxon>
        <taxon>Panagrolaimomorpha</taxon>
        <taxon>Strongyloidoidea</taxon>
        <taxon>Strongyloididae</taxon>
        <taxon>Parastrongyloides</taxon>
    </lineage>
</organism>
<dbReference type="Pfam" id="PF01060">
    <property type="entry name" value="TTR-52"/>
    <property type="match status" value="1"/>
</dbReference>
<protein>
    <submittedName>
        <fullName evidence="7">Uncharacterized protein</fullName>
    </submittedName>
</protein>
<evidence type="ECO:0000256" key="3">
    <source>
        <dbReference type="ARBA" id="ARBA00022525"/>
    </source>
</evidence>
<keyword evidence="6" id="KW-1185">Reference proteome</keyword>
<feature type="chain" id="PRO_5005892055" evidence="5">
    <location>
        <begin position="23"/>
        <end position="157"/>
    </location>
</feature>
<dbReference type="AlphaFoldDB" id="A0A0N4ZM17"/>
<proteinExistence type="inferred from homology"/>
<evidence type="ECO:0000256" key="2">
    <source>
        <dbReference type="ARBA" id="ARBA00010112"/>
    </source>
</evidence>
<dbReference type="GO" id="GO:0009986">
    <property type="term" value="C:cell surface"/>
    <property type="evidence" value="ECO:0007669"/>
    <property type="project" value="InterPro"/>
</dbReference>
<evidence type="ECO:0000256" key="5">
    <source>
        <dbReference type="SAM" id="SignalP"/>
    </source>
</evidence>
<dbReference type="GO" id="GO:0005576">
    <property type="term" value="C:extracellular region"/>
    <property type="evidence" value="ECO:0007669"/>
    <property type="project" value="UniProtKB-SubCell"/>
</dbReference>
<evidence type="ECO:0000313" key="7">
    <source>
        <dbReference type="WBParaSite" id="PTRK_0000957900.1"/>
    </source>
</evidence>
<evidence type="ECO:0000256" key="1">
    <source>
        <dbReference type="ARBA" id="ARBA00004613"/>
    </source>
</evidence>
<dbReference type="WBParaSite" id="PTRK_0000957900.1">
    <property type="protein sequence ID" value="PTRK_0000957900.1"/>
    <property type="gene ID" value="PTRK_0000957900"/>
</dbReference>
<comment type="similarity">
    <text evidence="2">Belongs to the nematode transthyretin-like family.</text>
</comment>
<keyword evidence="4 5" id="KW-0732">Signal</keyword>
<name>A0A0N4ZM17_PARTI</name>